<feature type="transmembrane region" description="Helical" evidence="1">
    <location>
        <begin position="74"/>
        <end position="102"/>
    </location>
</feature>
<name>A0A315XPI0_9EURY</name>
<reference evidence="2 3" key="1">
    <citation type="submission" date="2017-03" db="EMBL/GenBank/DDBJ databases">
        <title>Genome sequence of Methanobrevibacter thaueri.</title>
        <authorList>
            <person name="Poehlein A."/>
            <person name="Seedorf H."/>
            <person name="Daniel R."/>
        </authorList>
    </citation>
    <scope>NUCLEOTIDE SEQUENCE [LARGE SCALE GENOMIC DNA]</scope>
    <source>
        <strain evidence="2 3">DSM 11995</strain>
    </source>
</reference>
<keyword evidence="1" id="KW-1133">Transmembrane helix</keyword>
<protein>
    <recommendedName>
        <fullName evidence="4">Stage II sporulation protein M</fullName>
    </recommendedName>
</protein>
<organism evidence="2 3">
    <name type="scientific">Methanobrevibacter thaueri</name>
    <dbReference type="NCBI Taxonomy" id="190975"/>
    <lineage>
        <taxon>Archaea</taxon>
        <taxon>Methanobacteriati</taxon>
        <taxon>Methanobacteriota</taxon>
        <taxon>Methanomada group</taxon>
        <taxon>Methanobacteria</taxon>
        <taxon>Methanobacteriales</taxon>
        <taxon>Methanobacteriaceae</taxon>
        <taxon>Methanobrevibacter</taxon>
    </lineage>
</organism>
<gene>
    <name evidence="2" type="ORF">MBBTH_01680</name>
</gene>
<dbReference type="PANTHER" id="PTHR35337">
    <property type="entry name" value="SLR1478 PROTEIN"/>
    <property type="match status" value="1"/>
</dbReference>
<feature type="transmembrane region" description="Helical" evidence="1">
    <location>
        <begin position="122"/>
        <end position="142"/>
    </location>
</feature>
<keyword evidence="1" id="KW-0472">Membrane</keyword>
<dbReference type="InterPro" id="IPR002798">
    <property type="entry name" value="SpoIIM-like"/>
</dbReference>
<dbReference type="OrthoDB" id="86288at2157"/>
<evidence type="ECO:0008006" key="4">
    <source>
        <dbReference type="Google" id="ProtNLM"/>
    </source>
</evidence>
<evidence type="ECO:0000256" key="1">
    <source>
        <dbReference type="SAM" id="Phobius"/>
    </source>
</evidence>
<evidence type="ECO:0000313" key="2">
    <source>
        <dbReference type="EMBL" id="PWB88265.1"/>
    </source>
</evidence>
<accession>A0A315XPI0</accession>
<evidence type="ECO:0000313" key="3">
    <source>
        <dbReference type="Proteomes" id="UP000251717"/>
    </source>
</evidence>
<dbReference type="Pfam" id="PF01944">
    <property type="entry name" value="SpoIIM"/>
    <property type="match status" value="1"/>
</dbReference>
<feature type="transmembrane region" description="Helical" evidence="1">
    <location>
        <begin position="17"/>
        <end position="36"/>
    </location>
</feature>
<feature type="transmembrane region" description="Helical" evidence="1">
    <location>
        <begin position="174"/>
        <end position="197"/>
    </location>
</feature>
<keyword evidence="1" id="KW-0812">Transmembrane</keyword>
<sequence>MMDFKKEIKLAFTENKLAIYVSIAILVISLLLGYFLEPNLHAYLNPVVEQVENQVRSGEITITFQSIFSNNIKIVFLMFILGILCCFSALILAFNGFFIGYFTAVQDDLFLTLLMLVPHGIFELPSCVIACASGFVLFNFLLRFLKTFLKQENVSISNKLYASYVENFDKLKQAIILLMVATVLMIIAGVIEVYLTLPIAEFITSVLS</sequence>
<dbReference type="AlphaFoldDB" id="A0A315XPI0"/>
<keyword evidence="3" id="KW-1185">Reference proteome</keyword>
<comment type="caution">
    <text evidence="2">The sequence shown here is derived from an EMBL/GenBank/DDBJ whole genome shotgun (WGS) entry which is preliminary data.</text>
</comment>
<dbReference type="PANTHER" id="PTHR35337:SF1">
    <property type="entry name" value="SLR1478 PROTEIN"/>
    <property type="match status" value="1"/>
</dbReference>
<dbReference type="Proteomes" id="UP000251717">
    <property type="component" value="Unassembled WGS sequence"/>
</dbReference>
<dbReference type="EMBL" id="MZGS01000012">
    <property type="protein sequence ID" value="PWB88265.1"/>
    <property type="molecule type" value="Genomic_DNA"/>
</dbReference>
<proteinExistence type="predicted"/>